<protein>
    <submittedName>
        <fullName evidence="2">Uncharacterized protein</fullName>
    </submittedName>
</protein>
<gene>
    <name evidence="2" type="ORF">E4U09_002603</name>
</gene>
<name>A0A9P7QHK1_9HYPO</name>
<sequence length="123" mass="13299">MKFSAILGSLAIYGLQVHAIPTDPEPQAIQPMELDSPVSNTLEARDGYCCVVLKNRQNTIANFIPRGTELYPWYVFGDTKGCVVFIARHSNDCSGWSFSRSLCDGLAAPVTIGVGASSECRAN</sequence>
<accession>A0A9P7QHK1</accession>
<comment type="caution">
    <text evidence="2">The sequence shown here is derived from an EMBL/GenBank/DDBJ whole genome shotgun (WGS) entry which is preliminary data.</text>
</comment>
<keyword evidence="1" id="KW-0732">Signal</keyword>
<dbReference type="AlphaFoldDB" id="A0A9P7QHK1"/>
<feature type="signal peptide" evidence="1">
    <location>
        <begin position="1"/>
        <end position="19"/>
    </location>
</feature>
<dbReference type="EMBL" id="SRRH01000219">
    <property type="protein sequence ID" value="KAG6294452.1"/>
    <property type="molecule type" value="Genomic_DNA"/>
</dbReference>
<proteinExistence type="predicted"/>
<reference evidence="2 3" key="1">
    <citation type="journal article" date="2020" name="bioRxiv">
        <title>Whole genome comparisons of ergot fungi reveals the divergence and evolution of species within the genus Claviceps are the result of varying mechanisms driving genome evolution and host range expansion.</title>
        <authorList>
            <person name="Wyka S.A."/>
            <person name="Mondo S.J."/>
            <person name="Liu M."/>
            <person name="Dettman J."/>
            <person name="Nalam V."/>
            <person name="Broders K.D."/>
        </authorList>
    </citation>
    <scope>NUCLEOTIDE SEQUENCE [LARGE SCALE GENOMIC DNA]</scope>
    <source>
        <strain evidence="2 3">Clav52</strain>
    </source>
</reference>
<evidence type="ECO:0000313" key="2">
    <source>
        <dbReference type="EMBL" id="KAG6294452.1"/>
    </source>
</evidence>
<evidence type="ECO:0000313" key="3">
    <source>
        <dbReference type="Proteomes" id="UP000707071"/>
    </source>
</evidence>
<organism evidence="2 3">
    <name type="scientific">Claviceps aff. purpurea</name>
    <dbReference type="NCBI Taxonomy" id="1967640"/>
    <lineage>
        <taxon>Eukaryota</taxon>
        <taxon>Fungi</taxon>
        <taxon>Dikarya</taxon>
        <taxon>Ascomycota</taxon>
        <taxon>Pezizomycotina</taxon>
        <taxon>Sordariomycetes</taxon>
        <taxon>Hypocreomycetidae</taxon>
        <taxon>Hypocreales</taxon>
        <taxon>Clavicipitaceae</taxon>
        <taxon>Claviceps</taxon>
    </lineage>
</organism>
<feature type="chain" id="PRO_5040502199" evidence="1">
    <location>
        <begin position="20"/>
        <end position="123"/>
    </location>
</feature>
<dbReference type="Proteomes" id="UP000707071">
    <property type="component" value="Unassembled WGS sequence"/>
</dbReference>
<keyword evidence="3" id="KW-1185">Reference proteome</keyword>
<evidence type="ECO:0000256" key="1">
    <source>
        <dbReference type="SAM" id="SignalP"/>
    </source>
</evidence>